<feature type="non-terminal residue" evidence="1">
    <location>
        <position position="1"/>
    </location>
</feature>
<evidence type="ECO:0000313" key="1">
    <source>
        <dbReference type="EMBL" id="OTF74481.1"/>
    </source>
</evidence>
<evidence type="ECO:0000313" key="2">
    <source>
        <dbReference type="Proteomes" id="UP000194236"/>
    </source>
</evidence>
<protein>
    <submittedName>
        <fullName evidence="1">Uncharacterized protein</fullName>
    </submittedName>
</protein>
<dbReference type="Proteomes" id="UP000194236">
    <property type="component" value="Unassembled WGS sequence"/>
</dbReference>
<gene>
    <name evidence="1" type="ORF">BLA29_010555</name>
</gene>
<dbReference type="EMBL" id="MUJZ01046870">
    <property type="protein sequence ID" value="OTF74481.1"/>
    <property type="molecule type" value="Genomic_DNA"/>
</dbReference>
<reference evidence="1 2" key="1">
    <citation type="submission" date="2017-03" db="EMBL/GenBank/DDBJ databases">
        <title>Genome Survey of Euroglyphus maynei.</title>
        <authorList>
            <person name="Arlian L.G."/>
            <person name="Morgan M.S."/>
            <person name="Rider S.D."/>
        </authorList>
    </citation>
    <scope>NUCLEOTIDE SEQUENCE [LARGE SCALE GENOMIC DNA]</scope>
    <source>
        <strain evidence="1">Arlian Lab</strain>
        <tissue evidence="1">Whole body</tissue>
    </source>
</reference>
<keyword evidence="2" id="KW-1185">Reference proteome</keyword>
<comment type="caution">
    <text evidence="1">The sequence shown here is derived from an EMBL/GenBank/DDBJ whole genome shotgun (WGS) entry which is preliminary data.</text>
</comment>
<proteinExistence type="predicted"/>
<sequence length="75" mass="8150">NLDATTLNKRLSAAYNVGTTPRYTDFEKTANKTLLISIDGQTPTNAAAYPTPYATLPMGAANPEVSFWNNLSVRE</sequence>
<dbReference type="AlphaFoldDB" id="A0A1Y3B114"/>
<organism evidence="1 2">
    <name type="scientific">Euroglyphus maynei</name>
    <name type="common">Mayne's house dust mite</name>
    <dbReference type="NCBI Taxonomy" id="6958"/>
    <lineage>
        <taxon>Eukaryota</taxon>
        <taxon>Metazoa</taxon>
        <taxon>Ecdysozoa</taxon>
        <taxon>Arthropoda</taxon>
        <taxon>Chelicerata</taxon>
        <taxon>Arachnida</taxon>
        <taxon>Acari</taxon>
        <taxon>Acariformes</taxon>
        <taxon>Sarcoptiformes</taxon>
        <taxon>Astigmata</taxon>
        <taxon>Psoroptidia</taxon>
        <taxon>Analgoidea</taxon>
        <taxon>Pyroglyphidae</taxon>
        <taxon>Pyroglyphinae</taxon>
        <taxon>Euroglyphus</taxon>
    </lineage>
</organism>
<accession>A0A1Y3B114</accession>
<name>A0A1Y3B114_EURMA</name>